<evidence type="ECO:0000313" key="2">
    <source>
        <dbReference type="Proteomes" id="UP000612329"/>
    </source>
</evidence>
<dbReference type="Proteomes" id="UP000612329">
    <property type="component" value="Unassembled WGS sequence"/>
</dbReference>
<gene>
    <name evidence="1" type="ORF">GCM10007962_31540</name>
</gene>
<proteinExistence type="predicted"/>
<evidence type="ECO:0008006" key="3">
    <source>
        <dbReference type="Google" id="ProtNLM"/>
    </source>
</evidence>
<organism evidence="1 2">
    <name type="scientific">Yeosuana aromativorans</name>
    <dbReference type="NCBI Taxonomy" id="288019"/>
    <lineage>
        <taxon>Bacteria</taxon>
        <taxon>Pseudomonadati</taxon>
        <taxon>Bacteroidota</taxon>
        <taxon>Flavobacteriia</taxon>
        <taxon>Flavobacteriales</taxon>
        <taxon>Flavobacteriaceae</taxon>
        <taxon>Yeosuana</taxon>
    </lineage>
</organism>
<name>A0A8J3FJT1_9FLAO</name>
<dbReference type="SUPFAM" id="SSF50630">
    <property type="entry name" value="Acid proteases"/>
    <property type="match status" value="1"/>
</dbReference>
<comment type="caution">
    <text evidence="1">The sequence shown here is derived from an EMBL/GenBank/DDBJ whole genome shotgun (WGS) entry which is preliminary data.</text>
</comment>
<evidence type="ECO:0000313" key="1">
    <source>
        <dbReference type="EMBL" id="GGK34710.1"/>
    </source>
</evidence>
<accession>A0A8J3FJT1</accession>
<reference evidence="1" key="2">
    <citation type="submission" date="2020-09" db="EMBL/GenBank/DDBJ databases">
        <authorList>
            <person name="Sun Q."/>
            <person name="Ohkuma M."/>
        </authorList>
    </citation>
    <scope>NUCLEOTIDE SEQUENCE</scope>
    <source>
        <strain evidence="1">JCM 12862</strain>
    </source>
</reference>
<protein>
    <recommendedName>
        <fullName evidence="3">Aspartyl protease</fullName>
    </recommendedName>
</protein>
<dbReference type="InterPro" id="IPR021109">
    <property type="entry name" value="Peptidase_aspartic_dom_sf"/>
</dbReference>
<keyword evidence="2" id="KW-1185">Reference proteome</keyword>
<dbReference type="AlphaFoldDB" id="A0A8J3FJT1"/>
<sequence length="308" mass="35272">MSARNKPINSITNSITFPKAEIVNSNTTRIPFKLIDHLIVVEAQLLDKKGNFIIDTGSEALILNKVHFPDAHPFQMKSEETSGIVSEIETIHEKRLKEFTLQNVKLYNTDADVIDLSHIENSKHMNLLGIIGYSILKDYEVFIDFYLNQITLTKVDQYGNKLNKKVYLEKIVDSIDFKLKNHTIILYGTINKQNLKFGLDSGAEFNQINKSINKKALKYFVPKRRLLLSGAGNKKIEVLAGKLYSVKLSNSVYFGPMYTVLTNLSNMNEAFGTNLDGILGFEFFKQKRTIINYQKEKIYFIDYPKTTH</sequence>
<dbReference type="Gene3D" id="2.40.70.10">
    <property type="entry name" value="Acid Proteases"/>
    <property type="match status" value="2"/>
</dbReference>
<reference evidence="1" key="1">
    <citation type="journal article" date="2014" name="Int. J. Syst. Evol. Microbiol.">
        <title>Complete genome sequence of Corynebacterium casei LMG S-19264T (=DSM 44701T), isolated from a smear-ripened cheese.</title>
        <authorList>
            <consortium name="US DOE Joint Genome Institute (JGI-PGF)"/>
            <person name="Walter F."/>
            <person name="Albersmeier A."/>
            <person name="Kalinowski J."/>
            <person name="Ruckert C."/>
        </authorList>
    </citation>
    <scope>NUCLEOTIDE SEQUENCE</scope>
    <source>
        <strain evidence="1">JCM 12862</strain>
    </source>
</reference>
<dbReference type="EMBL" id="BMNR01000011">
    <property type="protein sequence ID" value="GGK34710.1"/>
    <property type="molecule type" value="Genomic_DNA"/>
</dbReference>